<dbReference type="EMBL" id="JBBPBM010000019">
    <property type="protein sequence ID" value="KAK8554162.1"/>
    <property type="molecule type" value="Genomic_DNA"/>
</dbReference>
<feature type="compositionally biased region" description="Polar residues" evidence="1">
    <location>
        <begin position="28"/>
        <end position="45"/>
    </location>
</feature>
<name>A0ABR2E9K5_9ROSI</name>
<feature type="compositionally biased region" description="Polar residues" evidence="1">
    <location>
        <begin position="100"/>
        <end position="113"/>
    </location>
</feature>
<feature type="region of interest" description="Disordered" evidence="1">
    <location>
        <begin position="86"/>
        <end position="115"/>
    </location>
</feature>
<organism evidence="2 3">
    <name type="scientific">Hibiscus sabdariffa</name>
    <name type="common">roselle</name>
    <dbReference type="NCBI Taxonomy" id="183260"/>
    <lineage>
        <taxon>Eukaryota</taxon>
        <taxon>Viridiplantae</taxon>
        <taxon>Streptophyta</taxon>
        <taxon>Embryophyta</taxon>
        <taxon>Tracheophyta</taxon>
        <taxon>Spermatophyta</taxon>
        <taxon>Magnoliopsida</taxon>
        <taxon>eudicotyledons</taxon>
        <taxon>Gunneridae</taxon>
        <taxon>Pentapetalae</taxon>
        <taxon>rosids</taxon>
        <taxon>malvids</taxon>
        <taxon>Malvales</taxon>
        <taxon>Malvaceae</taxon>
        <taxon>Malvoideae</taxon>
        <taxon>Hibiscus</taxon>
    </lineage>
</organism>
<feature type="region of interest" description="Disordered" evidence="1">
    <location>
        <begin position="16"/>
        <end position="70"/>
    </location>
</feature>
<feature type="compositionally biased region" description="Basic and acidic residues" evidence="1">
    <location>
        <begin position="46"/>
        <end position="66"/>
    </location>
</feature>
<evidence type="ECO:0000256" key="1">
    <source>
        <dbReference type="SAM" id="MobiDB-lite"/>
    </source>
</evidence>
<accession>A0ABR2E9K5</accession>
<evidence type="ECO:0000313" key="2">
    <source>
        <dbReference type="EMBL" id="KAK8554162.1"/>
    </source>
</evidence>
<reference evidence="2 3" key="1">
    <citation type="journal article" date="2024" name="G3 (Bethesda)">
        <title>Genome assembly of Hibiscus sabdariffa L. provides insights into metabolisms of medicinal natural products.</title>
        <authorList>
            <person name="Kim T."/>
        </authorList>
    </citation>
    <scope>NUCLEOTIDE SEQUENCE [LARGE SCALE GENOMIC DNA]</scope>
    <source>
        <strain evidence="2">TK-2024</strain>
        <tissue evidence="2">Old leaves</tissue>
    </source>
</reference>
<comment type="caution">
    <text evidence="2">The sequence shown here is derived from an EMBL/GenBank/DDBJ whole genome shotgun (WGS) entry which is preliminary data.</text>
</comment>
<feature type="region of interest" description="Disordered" evidence="1">
    <location>
        <begin position="129"/>
        <end position="170"/>
    </location>
</feature>
<protein>
    <submittedName>
        <fullName evidence="2">Uncharacterized protein</fullName>
    </submittedName>
</protein>
<dbReference type="Proteomes" id="UP001472677">
    <property type="component" value="Unassembled WGS sequence"/>
</dbReference>
<evidence type="ECO:0000313" key="3">
    <source>
        <dbReference type="Proteomes" id="UP001472677"/>
    </source>
</evidence>
<sequence>MIEEYVGGCSSRRVYEVAGSRPPDGGLQVSSFPTLERLTSPTLLEQQRDSKKYKGDSEKLADHESMTMDDDQTIDPDVLVADMSQHTDGQQDGDKPTYASKVTTNGTAGNGVNRSIGICEDDGDVALNEEGQGFGGSKALESRQIEKNGAYRTSSPDKRSRPSKKATNSVEVVPTVEGRPINVVGHASRVGSGSHSAIRIVEDGISTAVKKSMETKVARSNVVEWVKSAQARINQEGALGSRGGDGSSGLVHGMDGLPNASTAFDIGQELNNYVMSNSEDRLGGDHAAPFVGDHYLFVYGSGRTHGHKCRGIALGTPGTDAAPLSFAAYCNYQMPFVDFSSKFDWLEGWLSSATTAVLPVNLLVRRADAFRCFTNAVWSPPPCGWIKVNVDAAQGKGVG</sequence>
<proteinExistence type="predicted"/>
<keyword evidence="3" id="KW-1185">Reference proteome</keyword>
<gene>
    <name evidence="2" type="ORF">V6N12_031135</name>
</gene>